<keyword evidence="6" id="KW-0326">Glycosidase</keyword>
<dbReference type="SUPFAM" id="SSF49303">
    <property type="entry name" value="beta-Galactosidase/glucuronidase domain"/>
    <property type="match status" value="2"/>
</dbReference>
<sequence>MNGFAGENNSYDLIILGATPGGIAAGISAARLGKKSLILERTRFIGGLPANGLGATDIATRGATGGIFLEFVQRIKQKYVDKFGSESKEVEDCSDGYRFEPSVAELVFTEMLEGYKASIDVLRERQFDFQPWDLRMAEDGTKIQAIHVTNLESGVRETYRALFFVDATYEGDLIAAAGVPFYIGRESRSQYGELGAGKVYKLWRGPECVGTDYTGDNAVQAYNYRLCLTDNPDNRVPIQKPAHYNRDEYVSLIPDVKTGAHTGMDSLQISQKQLEENARRAEKNLPPEPDYIPGIQRLSSICKLPLDKWDGNNMHFAFISTDLPEENWPYPTASWEWRDKFAIRLREYTEGLFYFAQNDPELPLYFREKCNEWGWAKDEYVENGHFPRQIYVREGRRMKGKYLFTAHDSLPTTYNGRPPVHHDSITASHYQLDSHAVRKREAGRIHLDGFLGYPCAPYTVPYRVMVPDSPVGNLIAPVPVSATHIGFSTLRMEPCWMALGQAAGVAASLCIDQRAVAKDVSIEKLQDTLLTDGAVLVYQAGLLESWKEGNRHEFSQAQKKELQMNGINVRAFGRLNPMLRRTILTDFQWSDEEGRLSGETKIPTNIHLDLLAGNHIPDPFIGTNEKDVQWVDSKNWVYTTHFTASPEAAGYQSALVFEGLDTFAKVELNGVQICESDNMFVPHHVELAPGLLKNENILKITFQSAMKVANSIYKEKGHLVCWNGQYERVYARKAQYHFGWDWGPSLVTAGPWKPIYLETYQSRLDNVRVEARLSDDLKDGTLFVSCDIRHDSDRYTLESTIVDPKGLTLTSRNIEKGQGALIPIPDVQVWYPFTHGKQPLYEVRTVLRNSDDNTVLHTVSHTVGFRRVELVQSPLKEGSTFYFKINEIPIFMGGSNWIPGDNFLTRMTPDRYARWIDLAVRGNQNMIRVWGGGIYEDDAFFDECDRRGLLVWQDFAFACGQYPSDENFVDSVKKEAVAAVRRLRNHPSLCIFAGNNEDYQVANEGLKHDMKTPESEWKNTTFGARYTYEAILPDIVRQHAPWITYWPGSPFGGEDNNSDRTIGDVHIWNVSSGMLVPYQRYPDLCARFISEFGMLSCPHLETVKQAFFDPADTDTHPQSLAFEHHCKASSYEKRMFTCMGENFRLSFDLQRYIYLSQLTQSEAMGYAFRGWRRQFQGRLCGGALVWQMNDSWPVSSWAIVDYYERPKPAYYVIMRALKPLAIGVIRRPKIEVRPNFQHLALINGKMKADAAGVIAHATPHIYPPKESTFSVWIANSGVEVVRGTVELRYISIVTGLDVCLAKTWSVDILALGTTEIVADKETPEDEPVVLAVRLFDESGKCVISRESDWPQPFKHYTFPDRGLTVRVVGETVHISAKKPVKGLVLLNDGVTWSDNCLDIIPGDLQIVEAKGLNRDVECIYYGQEDS</sequence>
<dbReference type="Pfam" id="PF00703">
    <property type="entry name" value="Glyco_hydro_2"/>
    <property type="match status" value="1"/>
</dbReference>
<dbReference type="PANTHER" id="PTHR43730">
    <property type="entry name" value="BETA-MANNOSIDASE"/>
    <property type="match status" value="1"/>
</dbReference>
<dbReference type="Pfam" id="PF22666">
    <property type="entry name" value="Glyco_hydro_2_N2"/>
    <property type="match status" value="1"/>
</dbReference>
<protein>
    <recommendedName>
        <fullName evidence="9">Beta-mannosidase B</fullName>
        <ecNumber evidence="3">3.2.1.25</ecNumber>
    </recommendedName>
    <alternativeName>
        <fullName evidence="10">Mannanase B</fullName>
    </alternativeName>
</protein>
<dbReference type="Gene3D" id="3.20.20.80">
    <property type="entry name" value="Glycosidases"/>
    <property type="match status" value="1"/>
</dbReference>
<evidence type="ECO:0000256" key="4">
    <source>
        <dbReference type="ARBA" id="ARBA00022801"/>
    </source>
</evidence>
<comment type="pathway">
    <text evidence="2">Glycan metabolism; N-glycan degradation.</text>
</comment>
<dbReference type="Gene3D" id="2.60.40.10">
    <property type="entry name" value="Immunoglobulins"/>
    <property type="match status" value="1"/>
</dbReference>
<comment type="catalytic activity">
    <reaction evidence="1">
        <text>Hydrolysis of terminal, non-reducing beta-D-mannose residues in beta-D-mannosides.</text>
        <dbReference type="EC" id="3.2.1.25"/>
    </reaction>
</comment>
<evidence type="ECO:0000256" key="6">
    <source>
        <dbReference type="ARBA" id="ARBA00023295"/>
    </source>
</evidence>
<dbReference type="Pfam" id="PF12831">
    <property type="entry name" value="FAD_oxidored"/>
    <property type="match status" value="1"/>
</dbReference>
<dbReference type="FunFam" id="3.20.20.80:FF:000050">
    <property type="entry name" value="Beta-mannosidase B"/>
    <property type="match status" value="1"/>
</dbReference>
<dbReference type="Pfam" id="PF17786">
    <property type="entry name" value="Mannosidase_ig"/>
    <property type="match status" value="1"/>
</dbReference>
<dbReference type="KEGG" id="trg:TRUGW13939_09951"/>
<dbReference type="InterPro" id="IPR050887">
    <property type="entry name" value="Beta-mannosidase_GH2"/>
</dbReference>
<evidence type="ECO:0000259" key="12">
    <source>
        <dbReference type="Pfam" id="PF17786"/>
    </source>
</evidence>
<dbReference type="InterPro" id="IPR017853">
    <property type="entry name" value="GH"/>
</dbReference>
<accession>A0A7H8R909</accession>
<dbReference type="OrthoDB" id="2866996at2759"/>
<dbReference type="Gene3D" id="3.50.50.60">
    <property type="entry name" value="FAD/NAD(P)-binding domain"/>
    <property type="match status" value="1"/>
</dbReference>
<evidence type="ECO:0000259" key="13">
    <source>
        <dbReference type="Pfam" id="PF22666"/>
    </source>
</evidence>
<evidence type="ECO:0000256" key="1">
    <source>
        <dbReference type="ARBA" id="ARBA00000829"/>
    </source>
</evidence>
<keyword evidence="15" id="KW-1185">Reference proteome</keyword>
<dbReference type="RefSeq" id="XP_035348960.1">
    <property type="nucleotide sequence ID" value="XM_035493067.1"/>
</dbReference>
<dbReference type="SUPFAM" id="SSF51905">
    <property type="entry name" value="FAD/NAD(P)-binding domain"/>
    <property type="match status" value="1"/>
</dbReference>
<evidence type="ECO:0000256" key="9">
    <source>
        <dbReference type="ARBA" id="ARBA00041069"/>
    </source>
</evidence>
<dbReference type="InterPro" id="IPR013783">
    <property type="entry name" value="Ig-like_fold"/>
</dbReference>
<keyword evidence="4" id="KW-0378">Hydrolase</keyword>
<dbReference type="UniPathway" id="UPA00280"/>
<dbReference type="InterPro" id="IPR054593">
    <property type="entry name" value="Beta-mannosidase-like_N2"/>
</dbReference>
<evidence type="ECO:0000256" key="2">
    <source>
        <dbReference type="ARBA" id="ARBA00004740"/>
    </source>
</evidence>
<comment type="similarity">
    <text evidence="8">Belongs to the glycosyl hydrolase 2 family. Beta-mannosidase B subfamily.</text>
</comment>
<proteinExistence type="inferred from homology"/>
<keyword evidence="7" id="KW-0624">Polysaccharide degradation</keyword>
<feature type="domain" description="Glycoside hydrolase family 2 immunoglobulin-like beta-sandwich" evidence="11">
    <location>
        <begin position="763"/>
        <end position="866"/>
    </location>
</feature>
<dbReference type="InterPro" id="IPR036156">
    <property type="entry name" value="Beta-gal/glucu_dom_sf"/>
</dbReference>
<evidence type="ECO:0000313" key="15">
    <source>
        <dbReference type="Proteomes" id="UP000509510"/>
    </source>
</evidence>
<dbReference type="InterPro" id="IPR036188">
    <property type="entry name" value="FAD/NAD-bd_sf"/>
</dbReference>
<dbReference type="GeneID" id="55997432"/>
<evidence type="ECO:0000256" key="8">
    <source>
        <dbReference type="ARBA" id="ARBA00038429"/>
    </source>
</evidence>
<evidence type="ECO:0000256" key="3">
    <source>
        <dbReference type="ARBA" id="ARBA00012754"/>
    </source>
</evidence>
<dbReference type="InterPro" id="IPR041447">
    <property type="entry name" value="Mannosidase_ig"/>
</dbReference>
<dbReference type="PANTHER" id="PTHR43730:SF1">
    <property type="entry name" value="BETA-MANNOSIDASE"/>
    <property type="match status" value="1"/>
</dbReference>
<dbReference type="EMBL" id="CP055902">
    <property type="protein sequence ID" value="QKX62786.1"/>
    <property type="molecule type" value="Genomic_DNA"/>
</dbReference>
<evidence type="ECO:0000256" key="7">
    <source>
        <dbReference type="ARBA" id="ARBA00023326"/>
    </source>
</evidence>
<gene>
    <name evidence="14" type="ORF">TRUGW13939_09951</name>
</gene>
<dbReference type="GO" id="GO:0000272">
    <property type="term" value="P:polysaccharide catabolic process"/>
    <property type="evidence" value="ECO:0007669"/>
    <property type="project" value="UniProtKB-KW"/>
</dbReference>
<dbReference type="InterPro" id="IPR008979">
    <property type="entry name" value="Galactose-bd-like_sf"/>
</dbReference>
<dbReference type="Proteomes" id="UP000509510">
    <property type="component" value="Chromosome V"/>
</dbReference>
<reference evidence="15" key="1">
    <citation type="submission" date="2020-06" db="EMBL/GenBank/DDBJ databases">
        <title>A chromosome-scale genome assembly of Talaromyces rugulosus W13939.</title>
        <authorList>
            <person name="Wang B."/>
            <person name="Guo L."/>
            <person name="Ye K."/>
            <person name="Wang L."/>
        </authorList>
    </citation>
    <scope>NUCLEOTIDE SEQUENCE [LARGE SCALE GENOMIC DNA]</scope>
    <source>
        <strain evidence="15">W13939</strain>
    </source>
</reference>
<dbReference type="SUPFAM" id="SSF49785">
    <property type="entry name" value="Galactose-binding domain-like"/>
    <property type="match status" value="1"/>
</dbReference>
<evidence type="ECO:0000313" key="14">
    <source>
        <dbReference type="EMBL" id="QKX62786.1"/>
    </source>
</evidence>
<feature type="domain" description="Mannosidase Ig/CBM-like" evidence="12">
    <location>
        <begin position="1268"/>
        <end position="1355"/>
    </location>
</feature>
<dbReference type="GO" id="GO:0004567">
    <property type="term" value="F:beta-mannosidase activity"/>
    <property type="evidence" value="ECO:0007669"/>
    <property type="project" value="UniProtKB-EC"/>
</dbReference>
<organism evidence="14 15">
    <name type="scientific">Talaromyces rugulosus</name>
    <name type="common">Penicillium rugulosum</name>
    <dbReference type="NCBI Taxonomy" id="121627"/>
    <lineage>
        <taxon>Eukaryota</taxon>
        <taxon>Fungi</taxon>
        <taxon>Dikarya</taxon>
        <taxon>Ascomycota</taxon>
        <taxon>Pezizomycotina</taxon>
        <taxon>Eurotiomycetes</taxon>
        <taxon>Eurotiomycetidae</taxon>
        <taxon>Eurotiales</taxon>
        <taxon>Trichocomaceae</taxon>
        <taxon>Talaromyces</taxon>
        <taxon>Talaromyces sect. Islandici</taxon>
    </lineage>
</organism>
<evidence type="ECO:0000256" key="5">
    <source>
        <dbReference type="ARBA" id="ARBA00023277"/>
    </source>
</evidence>
<dbReference type="InterPro" id="IPR006102">
    <property type="entry name" value="Ig-like_GH2"/>
</dbReference>
<evidence type="ECO:0000259" key="11">
    <source>
        <dbReference type="Pfam" id="PF00703"/>
    </source>
</evidence>
<keyword evidence="5" id="KW-0119">Carbohydrate metabolism</keyword>
<feature type="domain" description="Beta-mannosidase-like galactose-binding" evidence="13">
    <location>
        <begin position="599"/>
        <end position="753"/>
    </location>
</feature>
<dbReference type="EC" id="3.2.1.25" evidence="3"/>
<dbReference type="Gene3D" id="2.60.120.260">
    <property type="entry name" value="Galactose-binding domain-like"/>
    <property type="match status" value="1"/>
</dbReference>
<name>A0A7H8R909_TALRU</name>
<evidence type="ECO:0000256" key="10">
    <source>
        <dbReference type="ARBA" id="ARBA00041614"/>
    </source>
</evidence>
<dbReference type="GO" id="GO:0006516">
    <property type="term" value="P:glycoprotein catabolic process"/>
    <property type="evidence" value="ECO:0007669"/>
    <property type="project" value="TreeGrafter"/>
</dbReference>
<dbReference type="SUPFAM" id="SSF51445">
    <property type="entry name" value="(Trans)glycosidases"/>
    <property type="match status" value="1"/>
</dbReference>